<keyword evidence="3" id="KW-0732">Signal</keyword>
<dbReference type="EMBL" id="NMOS02000015">
    <property type="protein sequence ID" value="RDH40118.1"/>
    <property type="molecule type" value="Genomic_DNA"/>
</dbReference>
<evidence type="ECO:0000259" key="4">
    <source>
        <dbReference type="Pfam" id="PF00149"/>
    </source>
</evidence>
<feature type="chain" id="PRO_5016868369" evidence="3">
    <location>
        <begin position="22"/>
        <end position="427"/>
    </location>
</feature>
<feature type="signal peptide" evidence="3">
    <location>
        <begin position="1"/>
        <end position="21"/>
    </location>
</feature>
<evidence type="ECO:0000256" key="2">
    <source>
        <dbReference type="ARBA" id="ARBA00023180"/>
    </source>
</evidence>
<feature type="domain" description="Calcineurin-like phosphoesterase" evidence="4">
    <location>
        <begin position="32"/>
        <end position="293"/>
    </location>
</feature>
<dbReference type="InterPro" id="IPR004843">
    <property type="entry name" value="Calcineurin-like_PHP"/>
</dbReference>
<reference evidence="5 6" key="1">
    <citation type="journal article" date="2017" name="Int. J. Syst. Evol. Microbiol.">
        <title>Aquarickettsiella crustaci n. gen. n. sp. (Gammaproteobacteria: Legionellales: Coxiellaceae); a bacterial pathogen of the freshwater crustacean: Gammarus fossarum (Malacostraca: Amphipoda).</title>
        <authorList>
            <person name="Bojko J."/>
            <person name="Dunn A.M."/>
            <person name="Stebbing P.D."/>
            <person name="Van Aerle R."/>
            <person name="Bacela-Spychalska K."/>
            <person name="Bean T.P."/>
            <person name="Stentiford G.D."/>
        </authorList>
    </citation>
    <scope>NUCLEOTIDE SEQUENCE [LARGE SCALE GENOMIC DNA]</scope>
    <source>
        <strain evidence="5">RA15029</strain>
    </source>
</reference>
<gene>
    <name evidence="5" type="ORF">CFE62_005355</name>
</gene>
<keyword evidence="6" id="KW-1185">Reference proteome</keyword>
<accession>A0A370CGG7</accession>
<dbReference type="Pfam" id="PF00149">
    <property type="entry name" value="Metallophos"/>
    <property type="match status" value="1"/>
</dbReference>
<name>A0A370CGG7_9COXI</name>
<keyword evidence="1" id="KW-0378">Hydrolase</keyword>
<evidence type="ECO:0000313" key="5">
    <source>
        <dbReference type="EMBL" id="RDH40118.1"/>
    </source>
</evidence>
<evidence type="ECO:0000256" key="1">
    <source>
        <dbReference type="ARBA" id="ARBA00022801"/>
    </source>
</evidence>
<dbReference type="Proteomes" id="UP000226429">
    <property type="component" value="Unassembled WGS sequence"/>
</dbReference>
<comment type="caution">
    <text evidence="5">The sequence shown here is derived from an EMBL/GenBank/DDBJ whole genome shotgun (WGS) entry which is preliminary data.</text>
</comment>
<protein>
    <submittedName>
        <fullName evidence="5">Phosphoesterase</fullName>
    </submittedName>
</protein>
<evidence type="ECO:0000256" key="3">
    <source>
        <dbReference type="SAM" id="SignalP"/>
    </source>
</evidence>
<reference evidence="5 6" key="2">
    <citation type="journal article" date="2018" name="J. Invertebr. Pathol.">
        <title>'Candidatus Aquirickettsiella gammari' (Gammaproteobacteria: Legionellales: Coxiellaceae): A bacterial pathogen of the freshwater crustacean Gammarus fossarum (Malacostraca: Amphipoda).</title>
        <authorList>
            <person name="Bojko J."/>
            <person name="Dunn A.M."/>
            <person name="Stebbing P.D."/>
            <person name="van Aerle R."/>
            <person name="Bacela-Spychalska K."/>
            <person name="Bean T.P."/>
            <person name="Urrutia A."/>
            <person name="Stentiford G.D."/>
        </authorList>
    </citation>
    <scope>NUCLEOTIDE SEQUENCE [LARGE SCALE GENOMIC DNA]</scope>
    <source>
        <strain evidence="5">RA15029</strain>
    </source>
</reference>
<keyword evidence="2" id="KW-0325">Glycoprotein</keyword>
<dbReference type="SUPFAM" id="SSF56300">
    <property type="entry name" value="Metallo-dependent phosphatases"/>
    <property type="match status" value="1"/>
</dbReference>
<sequence length="427" mass="49047">MKNYKKCLLLCAIFLCFPNLSFSLALEQKNNFLVITDIHLNLASRHTMDITPTKPSIENDLDFLSFNKIITRISKNIKNGNISRPNFILILGDLVGHVRTNTQQVIETEALVFNELKNNFPQIPIFYVFGNNDSLASNYGPFRTNNTSEIHKSPYEIAQFKGGWKNGFLSNGVICQANKANFPCILHMKKEQGYYAAYLAPKLRFIALNSVIFSKNRQQVSEQDSLEQLQWLKAELKAVQSSRESVLLAMHIPPGRNVYDDSLFWLPKEQSIFLKTIAKYQSNILGLLVAHTHAEELKLIQNSSHTILTGVYFTAALSTSHGNSPSVKTFYFDNNRMSPWQLKNFEAFHFYTGDNSQLLFNKLYDYKSYYCDNDENYTSLSECLKNVTAEKMKKYFTAGNKNYSSNMKFPNDIFITLDPVEKKYNEF</sequence>
<dbReference type="InterPro" id="IPR029052">
    <property type="entry name" value="Metallo-depent_PP-like"/>
</dbReference>
<dbReference type="Gene3D" id="3.60.21.10">
    <property type="match status" value="1"/>
</dbReference>
<dbReference type="PANTHER" id="PTHR10340:SF57">
    <property type="entry name" value="METALLOPHOS DOMAIN-CONTAINING PROTEIN"/>
    <property type="match status" value="1"/>
</dbReference>
<dbReference type="AlphaFoldDB" id="A0A370CGG7"/>
<dbReference type="PANTHER" id="PTHR10340">
    <property type="entry name" value="SPHINGOMYELIN PHOSPHODIESTERASE"/>
    <property type="match status" value="1"/>
</dbReference>
<evidence type="ECO:0000313" key="6">
    <source>
        <dbReference type="Proteomes" id="UP000226429"/>
    </source>
</evidence>
<dbReference type="GO" id="GO:0016787">
    <property type="term" value="F:hydrolase activity"/>
    <property type="evidence" value="ECO:0007669"/>
    <property type="project" value="UniProtKB-KW"/>
</dbReference>
<proteinExistence type="predicted"/>
<organism evidence="5 6">
    <name type="scientific">Candidatus Aquirickettsiella gammari</name>
    <dbReference type="NCBI Taxonomy" id="2016198"/>
    <lineage>
        <taxon>Bacteria</taxon>
        <taxon>Pseudomonadati</taxon>
        <taxon>Pseudomonadota</taxon>
        <taxon>Gammaproteobacteria</taxon>
        <taxon>Legionellales</taxon>
        <taxon>Coxiellaceae</taxon>
        <taxon>Candidatus Aquirickettsiella</taxon>
    </lineage>
</organism>